<dbReference type="InterPro" id="IPR022148">
    <property type="entry name" value="CopG_antitoxin"/>
</dbReference>
<protein>
    <submittedName>
        <fullName evidence="1">Uncharacterized protein</fullName>
    </submittedName>
</protein>
<dbReference type="EMBL" id="LGFO01000022">
    <property type="protein sequence ID" value="KUK36976.1"/>
    <property type="molecule type" value="Genomic_DNA"/>
</dbReference>
<dbReference type="PATRIC" id="fig|85874.4.peg.1455"/>
<comment type="caution">
    <text evidence="1">The sequence shown here is derived from an EMBL/GenBank/DDBJ whole genome shotgun (WGS) entry which is preliminary data.</text>
</comment>
<proteinExistence type="predicted"/>
<dbReference type="Proteomes" id="UP000053326">
    <property type="component" value="Unassembled WGS sequence"/>
</dbReference>
<dbReference type="Pfam" id="PF12441">
    <property type="entry name" value="CopG_antitoxin"/>
    <property type="match status" value="1"/>
</dbReference>
<gene>
    <name evidence="1" type="ORF">XD66_0322</name>
</gene>
<evidence type="ECO:0000313" key="1">
    <source>
        <dbReference type="EMBL" id="KUK36976.1"/>
    </source>
</evidence>
<sequence length="110" mass="12830">MAKKELPEFKGDRIPDFASEEEEREFWDGYSFAEAMERGVLEPLGEPVELDPELAVKIRERAKTKRVTLRLRVSQIEAAKEIARKKDIPYQTLIRSWVAEAIRREQEGRA</sequence>
<name>A0A101FH98_9THEO</name>
<dbReference type="AlphaFoldDB" id="A0A101FH98"/>
<evidence type="ECO:0000313" key="2">
    <source>
        <dbReference type="Proteomes" id="UP000053326"/>
    </source>
</evidence>
<reference evidence="2" key="1">
    <citation type="journal article" date="2015" name="MBio">
        <title>Genome-Resolved Metagenomic Analysis Reveals Roles for Candidate Phyla and Other Microbial Community Members in Biogeochemical Transformations in Oil Reservoirs.</title>
        <authorList>
            <person name="Hu P."/>
            <person name="Tom L."/>
            <person name="Singh A."/>
            <person name="Thomas B.C."/>
            <person name="Baker B.J."/>
            <person name="Piceno Y.M."/>
            <person name="Andersen G.L."/>
            <person name="Banfield J.F."/>
        </authorList>
    </citation>
    <scope>NUCLEOTIDE SEQUENCE [LARGE SCALE GENOMIC DNA]</scope>
</reference>
<organism evidence="1 2">
    <name type="scientific">Thermacetogenium phaeum</name>
    <dbReference type="NCBI Taxonomy" id="85874"/>
    <lineage>
        <taxon>Bacteria</taxon>
        <taxon>Bacillati</taxon>
        <taxon>Bacillota</taxon>
        <taxon>Clostridia</taxon>
        <taxon>Thermoanaerobacterales</taxon>
        <taxon>Thermoanaerobacteraceae</taxon>
        <taxon>Thermacetogenium</taxon>
    </lineage>
</organism>
<accession>A0A101FH98</accession>